<evidence type="ECO:0000313" key="8">
    <source>
        <dbReference type="EMBL" id="MCS3902709.1"/>
    </source>
</evidence>
<dbReference type="GO" id="GO:0005524">
    <property type="term" value="F:ATP binding"/>
    <property type="evidence" value="ECO:0007669"/>
    <property type="project" value="UniProtKB-KW"/>
</dbReference>
<dbReference type="PROSITE" id="PS51192">
    <property type="entry name" value="HELICASE_ATP_BIND_1"/>
    <property type="match status" value="1"/>
</dbReference>
<dbReference type="InterPro" id="IPR010222">
    <property type="entry name" value="RNA_helicase_HrpA"/>
</dbReference>
<dbReference type="RefSeq" id="WP_259054274.1">
    <property type="nucleotide sequence ID" value="NZ_JANUCT010000004.1"/>
</dbReference>
<dbReference type="GO" id="GO:0016787">
    <property type="term" value="F:hydrolase activity"/>
    <property type="evidence" value="ECO:0007669"/>
    <property type="project" value="UniProtKB-KW"/>
</dbReference>
<sequence length="1285" mass="145709">MSSPDTAQPETAALNECTVRDRRRLSRRRQQDAEQWRTELAAARSRYQARREHVPTVDFPADLPITAASDDIIAAIRDHQVTIVCGETGSGKTTQLPKLCLAAGRGVAGFIGHTQPRRLAARTLAARVASELGSEIGAAVGYKIRHQDSTNSDSYIKLMTDGILLAELRSDRDLLDYDTLIIDEAHERSLNIDFILGYLRQLLKRRPDLKVIITSATIDVERFSEHFDNAPIIEVSGRSYPVEVRYRPYEDDDDDLAFEHAVLNAVRELSGRDRGDILVFLEGEREIHELARFLRKQDLPDTDVLPLYARLGAAGQGQIFQPHQRRHIVLATNIAETSLTIPGIRYVIDSGYARISRYSPRSKVQRLPIEKIAKAPANQRKGRCGRESDGICIRLYSEADFEARPDFTEPEIRRTNLASVVLQMKTLGLGEVEKFPFLEPPDQRQINDAVNLLVELGAIDSNGSKKAISGGKLTPIGRQLAKLPLDPSFGRMLLAAGDMQCLNEALIIVSGLSIQDPRERPLETQQKADQSHQQFRDERSDFLEFLKLWDFFERLSAKLSKNQFRHACRENFLAYVRVREWRDIHRQLSQQMRELGYKRNSEAAGYESLHTALATGLLGHVAQKTGPGEYTGARNIKLKIFPGSSQFAKQPKWFMAAELVETSQLFARTVAAIDPEWLLKPAAHLLRTETFEPQWNAEAQRINARQRVTLYGLPLVTARPVDYARIDPDEARKLFIQHALVEGELRSRAGFYQHNRKLIEQIRREEQKIRRPDVLDEQRLFAFYDDRLPATVTDGASLEKWRRRAEQNDPHSLYAERDQLIRKETATAADYPDELHVNGIVLPVDYAFRPGAEDDGVTIDVPLQLLNQFDSEAFERLVPGLLEEKITALLKSLPKSLRRRFVPIPDTARRCLADVRESSAPLPEALAACLLRQTGVEIPADAWQAAELPAHLTPRFRLIDDNGSTLASERDYQVLREQFGGEAARSFAGRLDTGVEREDLTDWNFGELPEVVELEQGGYRMRAYPALVDCADRVAIRCFDTAAKAASHMQAGLLRLFCLALDKEIKYLRRNLPDHKKLCLAYSALGNCEELTQRVVEQAVIHACQLDHAQPRTQADFEQQLETGRKQLVSEANSLCALLSEILQRHTKLRSHLSGNVSPQWLAAIKDIREQLDHLVFAGFINAVPVSALEHYPRYLDAIDKRLQQLEQNPARDRERAALVAPWWQDYLKLASAHTGQDNGPEQLHQYRWLIEEYRVSVFAQELKTAQPVSPQRLQAARDELRRAR</sequence>
<dbReference type="GO" id="GO:0003723">
    <property type="term" value="F:RNA binding"/>
    <property type="evidence" value="ECO:0007669"/>
    <property type="project" value="TreeGrafter"/>
</dbReference>
<evidence type="ECO:0000256" key="4">
    <source>
        <dbReference type="ARBA" id="ARBA00022840"/>
    </source>
</evidence>
<dbReference type="CDD" id="cd18791">
    <property type="entry name" value="SF2_C_RHA"/>
    <property type="match status" value="1"/>
</dbReference>
<dbReference type="Gene3D" id="3.40.50.300">
    <property type="entry name" value="P-loop containing nucleotide triphosphate hydrolases"/>
    <property type="match status" value="2"/>
</dbReference>
<evidence type="ECO:0000256" key="3">
    <source>
        <dbReference type="ARBA" id="ARBA00022806"/>
    </source>
</evidence>
<dbReference type="InterPro" id="IPR011709">
    <property type="entry name" value="DEAD-box_helicase_OB_fold"/>
</dbReference>
<dbReference type="InterPro" id="IPR027417">
    <property type="entry name" value="P-loop_NTPase"/>
</dbReference>
<dbReference type="InterPro" id="IPR011545">
    <property type="entry name" value="DEAD/DEAH_box_helicase_dom"/>
</dbReference>
<dbReference type="NCBIfam" id="TIGR01967">
    <property type="entry name" value="DEAH_box_HrpA"/>
    <property type="match status" value="1"/>
</dbReference>
<dbReference type="InterPro" id="IPR001650">
    <property type="entry name" value="Helicase_C-like"/>
</dbReference>
<dbReference type="FunFam" id="1.20.120.1080:FF:000005">
    <property type="entry name" value="ATP-dependent helicase HrpA"/>
    <property type="match status" value="1"/>
</dbReference>
<dbReference type="SMART" id="SM00847">
    <property type="entry name" value="HA2"/>
    <property type="match status" value="1"/>
</dbReference>
<evidence type="ECO:0000256" key="5">
    <source>
        <dbReference type="SAM" id="MobiDB-lite"/>
    </source>
</evidence>
<keyword evidence="1" id="KW-0547">Nucleotide-binding</keyword>
<protein>
    <submittedName>
        <fullName evidence="8">ATP-dependent helicase HrpA</fullName>
        <ecNumber evidence="8">3.6.4.13</ecNumber>
    </submittedName>
</protein>
<dbReference type="SMART" id="SM00382">
    <property type="entry name" value="AAA"/>
    <property type="match status" value="1"/>
</dbReference>
<proteinExistence type="predicted"/>
<dbReference type="Pfam" id="PF00270">
    <property type="entry name" value="DEAD"/>
    <property type="match status" value="1"/>
</dbReference>
<evidence type="ECO:0000259" key="6">
    <source>
        <dbReference type="PROSITE" id="PS51192"/>
    </source>
</evidence>
<keyword evidence="3 8" id="KW-0347">Helicase</keyword>
<keyword evidence="9" id="KW-1185">Reference proteome</keyword>
<dbReference type="GO" id="GO:0003724">
    <property type="term" value="F:RNA helicase activity"/>
    <property type="evidence" value="ECO:0007669"/>
    <property type="project" value="UniProtKB-EC"/>
</dbReference>
<dbReference type="PANTHER" id="PTHR18934:SF99">
    <property type="entry name" value="ATP-DEPENDENT RNA HELICASE DHX37-RELATED"/>
    <property type="match status" value="1"/>
</dbReference>
<dbReference type="PROSITE" id="PS51194">
    <property type="entry name" value="HELICASE_CTER"/>
    <property type="match status" value="1"/>
</dbReference>
<accession>A0AAE3L0L0</accession>
<dbReference type="Gene3D" id="1.20.120.1080">
    <property type="match status" value="1"/>
</dbReference>
<dbReference type="Pfam" id="PF07717">
    <property type="entry name" value="OB_NTP_bind"/>
    <property type="match status" value="1"/>
</dbReference>
<dbReference type="Proteomes" id="UP001204445">
    <property type="component" value="Unassembled WGS sequence"/>
</dbReference>
<evidence type="ECO:0000259" key="7">
    <source>
        <dbReference type="PROSITE" id="PS51194"/>
    </source>
</evidence>
<name>A0AAE3L0L0_9GAMM</name>
<evidence type="ECO:0000313" key="9">
    <source>
        <dbReference type="Proteomes" id="UP001204445"/>
    </source>
</evidence>
<dbReference type="Pfam" id="PF11898">
    <property type="entry name" value="DUF3418"/>
    <property type="match status" value="1"/>
</dbReference>
<dbReference type="InterPro" id="IPR003593">
    <property type="entry name" value="AAA+_ATPase"/>
</dbReference>
<evidence type="ECO:0000256" key="2">
    <source>
        <dbReference type="ARBA" id="ARBA00022801"/>
    </source>
</evidence>
<dbReference type="SMART" id="SM00490">
    <property type="entry name" value="HELICc"/>
    <property type="match status" value="1"/>
</dbReference>
<dbReference type="Pfam" id="PF00271">
    <property type="entry name" value="Helicase_C"/>
    <property type="match status" value="1"/>
</dbReference>
<feature type="domain" description="Helicase C-terminal" evidence="7">
    <location>
        <begin position="261"/>
        <end position="428"/>
    </location>
</feature>
<gene>
    <name evidence="8" type="ORF">J2T55_000713</name>
</gene>
<dbReference type="SUPFAM" id="SSF52540">
    <property type="entry name" value="P-loop containing nucleoside triphosphate hydrolases"/>
    <property type="match status" value="1"/>
</dbReference>
<dbReference type="PANTHER" id="PTHR18934">
    <property type="entry name" value="ATP-DEPENDENT RNA HELICASE"/>
    <property type="match status" value="1"/>
</dbReference>
<evidence type="ECO:0000256" key="1">
    <source>
        <dbReference type="ARBA" id="ARBA00022741"/>
    </source>
</evidence>
<organism evidence="8 9">
    <name type="scientific">Methylohalomonas lacus</name>
    <dbReference type="NCBI Taxonomy" id="398773"/>
    <lineage>
        <taxon>Bacteria</taxon>
        <taxon>Pseudomonadati</taxon>
        <taxon>Pseudomonadota</taxon>
        <taxon>Gammaproteobacteria</taxon>
        <taxon>Methylohalomonadales</taxon>
        <taxon>Methylohalomonadaceae</taxon>
        <taxon>Methylohalomonas</taxon>
    </lineage>
</organism>
<dbReference type="InterPro" id="IPR007502">
    <property type="entry name" value="Helicase-assoc_dom"/>
</dbReference>
<dbReference type="EC" id="3.6.4.13" evidence="8"/>
<dbReference type="EMBL" id="JANUCT010000004">
    <property type="protein sequence ID" value="MCS3902709.1"/>
    <property type="molecule type" value="Genomic_DNA"/>
</dbReference>
<dbReference type="FunFam" id="3.40.50.300:FF:000575">
    <property type="entry name" value="ATP-dependent helicase hrpA"/>
    <property type="match status" value="1"/>
</dbReference>
<dbReference type="InterPro" id="IPR014001">
    <property type="entry name" value="Helicase_ATP-bd"/>
</dbReference>
<dbReference type="InterPro" id="IPR024590">
    <property type="entry name" value="HrpA_C"/>
</dbReference>
<feature type="domain" description="Helicase ATP-binding" evidence="6">
    <location>
        <begin position="73"/>
        <end position="236"/>
    </location>
</feature>
<dbReference type="Pfam" id="PF04408">
    <property type="entry name" value="WHD_HA2"/>
    <property type="match status" value="1"/>
</dbReference>
<dbReference type="Pfam" id="PF21010">
    <property type="entry name" value="HA2_C"/>
    <property type="match status" value="1"/>
</dbReference>
<dbReference type="InterPro" id="IPR048333">
    <property type="entry name" value="HA2_WH"/>
</dbReference>
<reference evidence="8" key="1">
    <citation type="submission" date="2022-08" db="EMBL/GenBank/DDBJ databases">
        <title>Genomic Encyclopedia of Type Strains, Phase III (KMG-III): the genomes of soil and plant-associated and newly described type strains.</title>
        <authorList>
            <person name="Whitman W."/>
        </authorList>
    </citation>
    <scope>NUCLEOTIDE SEQUENCE</scope>
    <source>
        <strain evidence="8">HMT 1</strain>
    </source>
</reference>
<keyword evidence="4" id="KW-0067">ATP-binding</keyword>
<dbReference type="SMART" id="SM00487">
    <property type="entry name" value="DEXDc"/>
    <property type="match status" value="1"/>
</dbReference>
<comment type="caution">
    <text evidence="8">The sequence shown here is derived from an EMBL/GenBank/DDBJ whole genome shotgun (WGS) entry which is preliminary data.</text>
</comment>
<keyword evidence="2 8" id="KW-0378">Hydrolase</keyword>
<feature type="region of interest" description="Disordered" evidence="5">
    <location>
        <begin position="1"/>
        <end position="33"/>
    </location>
</feature>
<dbReference type="NCBIfam" id="NF008348">
    <property type="entry name" value="PRK11131.1"/>
    <property type="match status" value="1"/>
</dbReference>